<sequence length="702" mass="77740">MEYDASVFKKKANFQAMIIWMILCLVLTAAYAGEVIKGLRTVQYYLTFLAIGWSTFLFGLLILKLKGMETSAYKHIVAFGYGFFYLFVLLTTTSIISFVFILPLTSMLILFKDRNFMMRCGFYNVIVMIIVIVKNYLSGMTSPSDLTSYEIQLACILLCYLGYVLAINHMTQSDGALMDSVKGNLERVTTTVEQVKGASNAVVDGVTVVRELTDENYQGAVSVVDSMTELSHNNNTLYEKTMSSMDMTSHINTQVQNVAGMIEQMVLLMKESIGHSNTSSEELNGVVQSTNIMADLSKEIEGVLEEFKKEFNMVKEETGTIETITSQTNLLALNASIEAARAGEAGKGFAVVADEIRNLSMGTQNSSSRILSALGHLEETSDKMTWSITRTLELINATQDKMEHVNQSVSSITSDSMQLGDNIQMIDSAIKEVEGSNSSMVDNMQQICDVMELMIQSITNADTTTRAMLNKYEETSNNVEIIEKVVGDLMEKLGTGGFMGLKDIKAGMKIVLSDSAENSTSYEYKGEVLEQHENELVVSLHINNQEIISGKSKAHNYHLKIVVNGILYNWNGVKLAHAKGRDTNCFILTISSNPDIVNRRKYPRLPVNNKCTIKSASAARSFSGHLINISAGGFAFFTEDREAAHIKGLKVAVSAPDFPLQDGRELTGHVLRVSEQDGKYTIGCRMPEDNMSIRDYVNKNLK</sequence>
<dbReference type="InterPro" id="IPR004089">
    <property type="entry name" value="MCPsignal_dom"/>
</dbReference>
<feature type="transmembrane region" description="Helical" evidence="4">
    <location>
        <begin position="83"/>
        <end position="104"/>
    </location>
</feature>
<evidence type="ECO:0000256" key="2">
    <source>
        <dbReference type="ARBA" id="ARBA00029447"/>
    </source>
</evidence>
<comment type="similarity">
    <text evidence="2">Belongs to the methyl-accepting chemotaxis (MCP) protein family.</text>
</comment>
<reference evidence="6 7" key="1">
    <citation type="submission" date="2019-03" db="EMBL/GenBank/DDBJ databases">
        <title>Genomic Encyclopedia of Type Strains, Phase IV (KMG-IV): sequencing the most valuable type-strain genomes for metagenomic binning, comparative biology and taxonomic classification.</title>
        <authorList>
            <person name="Goeker M."/>
        </authorList>
    </citation>
    <scope>NUCLEOTIDE SEQUENCE [LARGE SCALE GENOMIC DNA]</scope>
    <source>
        <strain evidence="6 7">DSM 100556</strain>
    </source>
</reference>
<dbReference type="STRING" id="1469948.GCA_000732725_02895"/>
<feature type="domain" description="Methyl-accepting transducer" evidence="5">
    <location>
        <begin position="212"/>
        <end position="448"/>
    </location>
</feature>
<dbReference type="GO" id="GO:0006935">
    <property type="term" value="P:chemotaxis"/>
    <property type="evidence" value="ECO:0007669"/>
    <property type="project" value="InterPro"/>
</dbReference>
<dbReference type="EMBL" id="SLUO01000010">
    <property type="protein sequence ID" value="TCL56953.1"/>
    <property type="molecule type" value="Genomic_DNA"/>
</dbReference>
<dbReference type="GO" id="GO:0016020">
    <property type="term" value="C:membrane"/>
    <property type="evidence" value="ECO:0007669"/>
    <property type="project" value="InterPro"/>
</dbReference>
<dbReference type="InterPro" id="IPR009875">
    <property type="entry name" value="PilZ_domain"/>
</dbReference>
<keyword evidence="4" id="KW-0472">Membrane</keyword>
<dbReference type="PANTHER" id="PTHR32089:SF41">
    <property type="entry name" value="METHYL-ACCEPTING CHEMOTAXIS PROTEIN"/>
    <property type="match status" value="1"/>
</dbReference>
<evidence type="ECO:0000313" key="7">
    <source>
        <dbReference type="Proteomes" id="UP000295718"/>
    </source>
</evidence>
<evidence type="ECO:0000256" key="1">
    <source>
        <dbReference type="ARBA" id="ARBA00023224"/>
    </source>
</evidence>
<dbReference type="SMART" id="SM00283">
    <property type="entry name" value="MA"/>
    <property type="match status" value="1"/>
</dbReference>
<dbReference type="SUPFAM" id="SSF58104">
    <property type="entry name" value="Methyl-accepting chemotaxis protein (MCP) signaling domain"/>
    <property type="match status" value="1"/>
</dbReference>
<dbReference type="GO" id="GO:0035438">
    <property type="term" value="F:cyclic-di-GMP binding"/>
    <property type="evidence" value="ECO:0007669"/>
    <property type="project" value="InterPro"/>
</dbReference>
<gene>
    <name evidence="6" type="ORF">EDD76_110126</name>
</gene>
<keyword evidence="4" id="KW-1133">Transmembrane helix</keyword>
<keyword evidence="4" id="KW-0812">Transmembrane</keyword>
<feature type="transmembrane region" description="Helical" evidence="4">
    <location>
        <begin position="12"/>
        <end position="32"/>
    </location>
</feature>
<dbReference type="PROSITE" id="PS50111">
    <property type="entry name" value="CHEMOTAXIS_TRANSDUC_2"/>
    <property type="match status" value="1"/>
</dbReference>
<dbReference type="GO" id="GO:0004888">
    <property type="term" value="F:transmembrane signaling receptor activity"/>
    <property type="evidence" value="ECO:0007669"/>
    <property type="project" value="InterPro"/>
</dbReference>
<name>A0A4R1QUS3_9FIRM</name>
<dbReference type="RefSeq" id="WP_031391558.1">
    <property type="nucleotide sequence ID" value="NZ_JPNB01000002.1"/>
</dbReference>
<dbReference type="Proteomes" id="UP000295718">
    <property type="component" value="Unassembled WGS sequence"/>
</dbReference>
<feature type="transmembrane region" description="Helical" evidence="4">
    <location>
        <begin position="149"/>
        <end position="168"/>
    </location>
</feature>
<evidence type="ECO:0000256" key="4">
    <source>
        <dbReference type="SAM" id="Phobius"/>
    </source>
</evidence>
<dbReference type="InterPro" id="IPR004090">
    <property type="entry name" value="Chemotax_Me-accpt_rcpt"/>
</dbReference>
<dbReference type="Pfam" id="PF00015">
    <property type="entry name" value="MCPsignal"/>
    <property type="match status" value="1"/>
</dbReference>
<proteinExistence type="inferred from homology"/>
<feature type="transmembrane region" description="Helical" evidence="4">
    <location>
        <begin position="116"/>
        <end position="137"/>
    </location>
</feature>
<dbReference type="GO" id="GO:0007165">
    <property type="term" value="P:signal transduction"/>
    <property type="evidence" value="ECO:0007669"/>
    <property type="project" value="UniProtKB-KW"/>
</dbReference>
<dbReference type="Pfam" id="PF07238">
    <property type="entry name" value="PilZ"/>
    <property type="match status" value="1"/>
</dbReference>
<organism evidence="6 7">
    <name type="scientific">Kineothrix alysoides</name>
    <dbReference type="NCBI Taxonomy" id="1469948"/>
    <lineage>
        <taxon>Bacteria</taxon>
        <taxon>Bacillati</taxon>
        <taxon>Bacillota</taxon>
        <taxon>Clostridia</taxon>
        <taxon>Lachnospirales</taxon>
        <taxon>Lachnospiraceae</taxon>
        <taxon>Kineothrix</taxon>
    </lineage>
</organism>
<dbReference type="PRINTS" id="PR00260">
    <property type="entry name" value="CHEMTRNSDUCR"/>
</dbReference>
<dbReference type="Gene3D" id="2.40.10.220">
    <property type="entry name" value="predicted glycosyltransferase like domains"/>
    <property type="match status" value="1"/>
</dbReference>
<dbReference type="SUPFAM" id="SSF141371">
    <property type="entry name" value="PilZ domain-like"/>
    <property type="match status" value="1"/>
</dbReference>
<evidence type="ECO:0000313" key="6">
    <source>
        <dbReference type="EMBL" id="TCL56953.1"/>
    </source>
</evidence>
<keyword evidence="7" id="KW-1185">Reference proteome</keyword>
<evidence type="ECO:0000259" key="5">
    <source>
        <dbReference type="PROSITE" id="PS50111"/>
    </source>
</evidence>
<dbReference type="PANTHER" id="PTHR32089">
    <property type="entry name" value="METHYL-ACCEPTING CHEMOTAXIS PROTEIN MCPB"/>
    <property type="match status" value="1"/>
</dbReference>
<feature type="transmembrane region" description="Helical" evidence="4">
    <location>
        <begin position="44"/>
        <end position="63"/>
    </location>
</feature>
<accession>A0A4R1QUS3</accession>
<protein>
    <submittedName>
        <fullName evidence="6">Methyl-accepting chemotaxis protein</fullName>
    </submittedName>
</protein>
<dbReference type="OrthoDB" id="9807021at2"/>
<comment type="caution">
    <text evidence="6">The sequence shown here is derived from an EMBL/GenBank/DDBJ whole genome shotgun (WGS) entry which is preliminary data.</text>
</comment>
<evidence type="ECO:0000256" key="3">
    <source>
        <dbReference type="PROSITE-ProRule" id="PRU00284"/>
    </source>
</evidence>
<dbReference type="Gene3D" id="1.10.287.950">
    <property type="entry name" value="Methyl-accepting chemotaxis protein"/>
    <property type="match status" value="1"/>
</dbReference>
<dbReference type="AlphaFoldDB" id="A0A4R1QUS3"/>
<keyword evidence="1 3" id="KW-0807">Transducer</keyword>